<feature type="domain" description="Rad50/SbcC-type AAA" evidence="1">
    <location>
        <begin position="12"/>
        <end position="246"/>
    </location>
</feature>
<dbReference type="InterPro" id="IPR038729">
    <property type="entry name" value="Rad50/SbcC_AAA"/>
</dbReference>
<sequence length="701" mass="78400">MKIIKIKNVVAEGFRSLAERTEVNLDRPGLNLVKGENGAGKTTLFEVVVWCIYGTNLKDTTNEKIPTWEDSRTDAFRGTYTETTIEVDGRDYWIVRTIGWSGGEGIGRDALVIRGQNQIGVHKKDVQAQIITLLGIDSQTFMASILFGQRMPKLVESDNKDKRDLFERLFETAFINDGKAKAGAKLLELSVDCLKAEGEQNSLTLQMEALTTETNEQTRLLEEFEDKKVENCNKISEDIANTRDDLTACKFESEELTVEIDKWDAEAFDKFKTEMDELERQYNALEKTLEVPYNAHVEAGNRLGIASRADVVAETNVNIEKKRCDKWVIDKAGAVSGLKDELQELTNKKAEEIKAVKDICYACEQKLPLANVTAVKNSIVDTYIPQLEAADAKLEAKKAEKPPISNLPELKDIRKGAIKELGDAGNAAIKAKDAHNKAEEDGQDVKRMFTEGTKKEMALQIEAGEITKKTEKVTSNENEIKVYTGQIEVMISSLETAQKEEPPKFSHTIDQLIDKYDKFDKGLDEMNITLEDIAYEMNLHQWWTKKGFVAAGLPSFVFKAMLNDLNEYVKPYSDRLGVSIEFSIDLTKASKPFTTVCSVGKKFNKEYKEFSGGQKQRLDIVLIFAMYTLVSADSNIDILIMDEIFEGLDEAGEAAVFDLIRAKAEEGKSIYVITHSPHIDSLYSSTLTAVADELGATKIIG</sequence>
<organism evidence="2">
    <name type="scientific">marine sediment metagenome</name>
    <dbReference type="NCBI Taxonomy" id="412755"/>
    <lineage>
        <taxon>unclassified sequences</taxon>
        <taxon>metagenomes</taxon>
        <taxon>ecological metagenomes</taxon>
    </lineage>
</organism>
<dbReference type="Pfam" id="PF13476">
    <property type="entry name" value="AAA_23"/>
    <property type="match status" value="1"/>
</dbReference>
<dbReference type="PANTHER" id="PTHR32114">
    <property type="entry name" value="ABC TRANSPORTER ABCH.3"/>
    <property type="match status" value="1"/>
</dbReference>
<gene>
    <name evidence="2" type="ORF">LCGC14_0277750</name>
</gene>
<accession>A0A0F9WHP7</accession>
<reference evidence="2" key="1">
    <citation type="journal article" date="2015" name="Nature">
        <title>Complex archaea that bridge the gap between prokaryotes and eukaryotes.</title>
        <authorList>
            <person name="Spang A."/>
            <person name="Saw J.H."/>
            <person name="Jorgensen S.L."/>
            <person name="Zaremba-Niedzwiedzka K."/>
            <person name="Martijn J."/>
            <person name="Lind A.E."/>
            <person name="van Eijk R."/>
            <person name="Schleper C."/>
            <person name="Guy L."/>
            <person name="Ettema T.J."/>
        </authorList>
    </citation>
    <scope>NUCLEOTIDE SEQUENCE</scope>
</reference>
<dbReference type="CDD" id="cd00267">
    <property type="entry name" value="ABC_ATPase"/>
    <property type="match status" value="1"/>
</dbReference>
<proteinExistence type="predicted"/>
<protein>
    <recommendedName>
        <fullName evidence="1">Rad50/SbcC-type AAA domain-containing protein</fullName>
    </recommendedName>
</protein>
<comment type="caution">
    <text evidence="2">The sequence shown here is derived from an EMBL/GenBank/DDBJ whole genome shotgun (WGS) entry which is preliminary data.</text>
</comment>
<dbReference type="GO" id="GO:0016887">
    <property type="term" value="F:ATP hydrolysis activity"/>
    <property type="evidence" value="ECO:0007669"/>
    <property type="project" value="InterPro"/>
</dbReference>
<dbReference type="AlphaFoldDB" id="A0A0F9WHP7"/>
<evidence type="ECO:0000259" key="1">
    <source>
        <dbReference type="Pfam" id="PF13476"/>
    </source>
</evidence>
<dbReference type="Gene3D" id="3.40.50.300">
    <property type="entry name" value="P-loop containing nucleotide triphosphate hydrolases"/>
    <property type="match status" value="2"/>
</dbReference>
<dbReference type="EMBL" id="LAZR01000158">
    <property type="protein sequence ID" value="KKN85456.1"/>
    <property type="molecule type" value="Genomic_DNA"/>
</dbReference>
<dbReference type="PANTHER" id="PTHR32114:SF2">
    <property type="entry name" value="ABC TRANSPORTER ABCH.3"/>
    <property type="match status" value="1"/>
</dbReference>
<dbReference type="SUPFAM" id="SSF52540">
    <property type="entry name" value="P-loop containing nucleoside triphosphate hydrolases"/>
    <property type="match status" value="1"/>
</dbReference>
<name>A0A0F9WHP7_9ZZZZ</name>
<dbReference type="InterPro" id="IPR027417">
    <property type="entry name" value="P-loop_NTPase"/>
</dbReference>
<evidence type="ECO:0000313" key="2">
    <source>
        <dbReference type="EMBL" id="KKN85456.1"/>
    </source>
</evidence>
<dbReference type="GO" id="GO:0006302">
    <property type="term" value="P:double-strand break repair"/>
    <property type="evidence" value="ECO:0007669"/>
    <property type="project" value="InterPro"/>
</dbReference>